<proteinExistence type="predicted"/>
<gene>
    <name evidence="1" type="ORF">LJ757_10200</name>
</gene>
<protein>
    <submittedName>
        <fullName evidence="1">Uncharacterized protein</fullName>
    </submittedName>
</protein>
<reference evidence="1" key="1">
    <citation type="submission" date="2021-10" db="EMBL/GenBank/DDBJ databases">
        <title>Novel species in genus Arthrobacter.</title>
        <authorList>
            <person name="Liu Y."/>
        </authorList>
    </citation>
    <scope>NUCLEOTIDE SEQUENCE</scope>
    <source>
        <strain evidence="1">Zg-Y453</strain>
    </source>
</reference>
<keyword evidence="2" id="KW-1185">Reference proteome</keyword>
<sequence>MGTDSPAPAGELAWLLSAAAHLRELADRRLLDDLALTEKTLLVLNAMPEEESLLPGIAWQAEMGVPETAFALASLLGAGYVRTAPRKRWARTSSGTHVLEKLHEACSERTDESELRRALLLLIQSMDTSLPDLA</sequence>
<dbReference type="EMBL" id="JAJFZV010000009">
    <property type="protein sequence ID" value="MCC3298176.1"/>
    <property type="molecule type" value="Genomic_DNA"/>
</dbReference>
<organism evidence="1 2">
    <name type="scientific">Arthrobacter caoxuetaonis</name>
    <dbReference type="NCBI Taxonomy" id="2886935"/>
    <lineage>
        <taxon>Bacteria</taxon>
        <taxon>Bacillati</taxon>
        <taxon>Actinomycetota</taxon>
        <taxon>Actinomycetes</taxon>
        <taxon>Micrococcales</taxon>
        <taxon>Micrococcaceae</taxon>
        <taxon>Arthrobacter</taxon>
    </lineage>
</organism>
<comment type="caution">
    <text evidence="1">The sequence shown here is derived from an EMBL/GenBank/DDBJ whole genome shotgun (WGS) entry which is preliminary data.</text>
</comment>
<evidence type="ECO:0000313" key="1">
    <source>
        <dbReference type="EMBL" id="MCC3298176.1"/>
    </source>
</evidence>
<dbReference type="Proteomes" id="UP001139158">
    <property type="component" value="Unassembled WGS sequence"/>
</dbReference>
<name>A0A9X1MEA5_9MICC</name>
<evidence type="ECO:0000313" key="2">
    <source>
        <dbReference type="Proteomes" id="UP001139158"/>
    </source>
</evidence>
<dbReference type="RefSeq" id="WP_227896041.1">
    <property type="nucleotide sequence ID" value="NZ_CP099466.1"/>
</dbReference>
<accession>A0A9X1MEA5</accession>
<dbReference type="AlphaFoldDB" id="A0A9X1MEA5"/>